<reference evidence="1" key="1">
    <citation type="submission" date="2022-08" db="EMBL/GenBank/DDBJ databases">
        <title>Genome Sequence of Fusarium decemcellulare.</title>
        <authorList>
            <person name="Buettner E."/>
        </authorList>
    </citation>
    <scope>NUCLEOTIDE SEQUENCE</scope>
    <source>
        <strain evidence="1">Babe19</strain>
    </source>
</reference>
<organism evidence="1 2">
    <name type="scientific">Fusarium decemcellulare</name>
    <dbReference type="NCBI Taxonomy" id="57161"/>
    <lineage>
        <taxon>Eukaryota</taxon>
        <taxon>Fungi</taxon>
        <taxon>Dikarya</taxon>
        <taxon>Ascomycota</taxon>
        <taxon>Pezizomycotina</taxon>
        <taxon>Sordariomycetes</taxon>
        <taxon>Hypocreomycetidae</taxon>
        <taxon>Hypocreales</taxon>
        <taxon>Nectriaceae</taxon>
        <taxon>Fusarium</taxon>
        <taxon>Fusarium decemcellulare species complex</taxon>
    </lineage>
</organism>
<evidence type="ECO:0000313" key="2">
    <source>
        <dbReference type="Proteomes" id="UP001148629"/>
    </source>
</evidence>
<comment type="caution">
    <text evidence="1">The sequence shown here is derived from an EMBL/GenBank/DDBJ whole genome shotgun (WGS) entry which is preliminary data.</text>
</comment>
<keyword evidence="2" id="KW-1185">Reference proteome</keyword>
<protein>
    <submittedName>
        <fullName evidence="1">Uncharacterized protein</fullName>
    </submittedName>
</protein>
<accession>A0ACC1RU06</accession>
<evidence type="ECO:0000313" key="1">
    <source>
        <dbReference type="EMBL" id="KAJ3524828.1"/>
    </source>
</evidence>
<dbReference type="EMBL" id="JANRMS010002012">
    <property type="protein sequence ID" value="KAJ3524828.1"/>
    <property type="molecule type" value="Genomic_DNA"/>
</dbReference>
<gene>
    <name evidence="1" type="ORF">NM208_g11897</name>
</gene>
<dbReference type="Proteomes" id="UP001148629">
    <property type="component" value="Unassembled WGS sequence"/>
</dbReference>
<name>A0ACC1RU06_9HYPO</name>
<proteinExistence type="predicted"/>
<sequence length="432" mass="46219">MKGFHERQSSDRGRTSSSNMSHTDIVSIDITYTPTSDDGHRSTSHVSGHNASEPALAAALEDTQLYHEAGEEVFNRLSRTRKTAIVMGLSFGAFLTPISSTSVLAATPEVASDYNTTGSIINVSNAAYMIVMALSPVFLGPISQAFGRRVVALASSVMFFFLGLATALAPGLATFIVSWAASAFTFVLIGPACIGDIYQQSTGLSGAGVLRVYFVVPETALHLKIKDLESFPRKKKVRAILSMISPMRILRPFQYWNITLVAGGSASLTWNMDSLPTPVRYVLSPRFNLKISLLSGLFYLAPGLGYLLGPFIGGHWADYTAKQGIEKLGGAGIPDDQLWSTLPFIGVIIPGSMLIYGWAVDQEVGGISVPVIAMFVQGVARLFYFPSYNTYCIDVMPGKGAEVAATNFVTRYLVGCVTSAVVLPAVEGVGIG</sequence>